<dbReference type="PANTHER" id="PTHR11022">
    <property type="entry name" value="PEPTIDOGLYCAN RECOGNITION PROTEIN"/>
    <property type="match status" value="1"/>
</dbReference>
<feature type="region of interest" description="Disordered" evidence="4">
    <location>
        <begin position="169"/>
        <end position="212"/>
    </location>
</feature>
<evidence type="ECO:0000259" key="6">
    <source>
        <dbReference type="SMART" id="SM00644"/>
    </source>
</evidence>
<name>A0A6P9ABQ6_THRPL</name>
<dbReference type="Proteomes" id="UP000515158">
    <property type="component" value="Unplaced"/>
</dbReference>
<evidence type="ECO:0000256" key="1">
    <source>
        <dbReference type="ARBA" id="ARBA00007553"/>
    </source>
</evidence>
<dbReference type="InterPro" id="IPR002502">
    <property type="entry name" value="Amidase_domain"/>
</dbReference>
<dbReference type="PANTHER" id="PTHR11022:SF41">
    <property type="entry name" value="PEPTIDOGLYCAN-RECOGNITION PROTEIN LC-RELATED"/>
    <property type="match status" value="1"/>
</dbReference>
<accession>A0A6P9ABQ6</accession>
<feature type="region of interest" description="Disordered" evidence="4">
    <location>
        <begin position="1"/>
        <end position="30"/>
    </location>
</feature>
<dbReference type="GO" id="GO:0008745">
    <property type="term" value="F:N-acetylmuramoyl-L-alanine amidase activity"/>
    <property type="evidence" value="ECO:0007669"/>
    <property type="project" value="InterPro"/>
</dbReference>
<dbReference type="SMART" id="SM00701">
    <property type="entry name" value="PGRP"/>
    <property type="match status" value="1"/>
</dbReference>
<dbReference type="GeneID" id="117653381"/>
<dbReference type="GO" id="GO:0008270">
    <property type="term" value="F:zinc ion binding"/>
    <property type="evidence" value="ECO:0007669"/>
    <property type="project" value="InterPro"/>
</dbReference>
<dbReference type="SMART" id="SM00644">
    <property type="entry name" value="Ami_2"/>
    <property type="match status" value="1"/>
</dbReference>
<feature type="domain" description="Peptidoglycan recognition protein family" evidence="7">
    <location>
        <begin position="204"/>
        <end position="348"/>
    </location>
</feature>
<evidence type="ECO:0000259" key="7">
    <source>
        <dbReference type="SMART" id="SM00701"/>
    </source>
</evidence>
<organism evidence="9">
    <name type="scientific">Thrips palmi</name>
    <name type="common">Melon thrips</name>
    <dbReference type="NCBI Taxonomy" id="161013"/>
    <lineage>
        <taxon>Eukaryota</taxon>
        <taxon>Metazoa</taxon>
        <taxon>Ecdysozoa</taxon>
        <taxon>Arthropoda</taxon>
        <taxon>Hexapoda</taxon>
        <taxon>Insecta</taxon>
        <taxon>Pterygota</taxon>
        <taxon>Neoptera</taxon>
        <taxon>Paraneoptera</taxon>
        <taxon>Thysanoptera</taxon>
        <taxon>Terebrantia</taxon>
        <taxon>Thripoidea</taxon>
        <taxon>Thripidae</taxon>
        <taxon>Thrips</taxon>
    </lineage>
</organism>
<dbReference type="GO" id="GO:0045087">
    <property type="term" value="P:innate immune response"/>
    <property type="evidence" value="ECO:0007669"/>
    <property type="project" value="UniProtKB-KW"/>
</dbReference>
<dbReference type="InParanoid" id="A0A6P9ABQ6"/>
<dbReference type="KEGG" id="tpal:117653381"/>
<keyword evidence="3" id="KW-0391">Immunity</keyword>
<dbReference type="SUPFAM" id="SSF55846">
    <property type="entry name" value="N-acetylmuramoyl-L-alanine amidase-like"/>
    <property type="match status" value="1"/>
</dbReference>
<feature type="compositionally biased region" description="Low complexity" evidence="4">
    <location>
        <begin position="191"/>
        <end position="201"/>
    </location>
</feature>
<proteinExistence type="inferred from homology"/>
<dbReference type="Pfam" id="PF01510">
    <property type="entry name" value="Amidase_2"/>
    <property type="match status" value="1"/>
</dbReference>
<dbReference type="InterPro" id="IPR036505">
    <property type="entry name" value="Amidase/PGRP_sf"/>
</dbReference>
<evidence type="ECO:0000256" key="5">
    <source>
        <dbReference type="SAM" id="Phobius"/>
    </source>
</evidence>
<keyword evidence="5" id="KW-1133">Transmembrane helix</keyword>
<dbReference type="InterPro" id="IPR015510">
    <property type="entry name" value="PGRP"/>
</dbReference>
<dbReference type="Gene3D" id="3.40.80.10">
    <property type="entry name" value="Peptidoglycan recognition protein-like"/>
    <property type="match status" value="1"/>
</dbReference>
<reference evidence="9" key="1">
    <citation type="submission" date="2025-08" db="UniProtKB">
        <authorList>
            <consortium name="RefSeq"/>
        </authorList>
    </citation>
    <scope>IDENTIFICATION</scope>
    <source>
        <tissue evidence="9">Total insect</tissue>
    </source>
</reference>
<dbReference type="FunFam" id="3.40.80.10:FF:000001">
    <property type="entry name" value="Peptidoglycan recognition protein 1"/>
    <property type="match status" value="1"/>
</dbReference>
<evidence type="ECO:0000256" key="2">
    <source>
        <dbReference type="ARBA" id="ARBA00022588"/>
    </source>
</evidence>
<sequence length="382" mass="40428">MNTEHRLTEQRPPGRPLADGGLDDGDGAATNPVLAVQRDAALVAEANAMHVPGASFDGPVSVVNSTCQFGGNTFYHGPVTVVLPDGQGNAGVVLSASALGVSEEAGRPAAQAKQPVPGKAEWKGRKGWRSLRRWQRVSVLVGGLLLVLTLCLVSVFLLLGEDAPAGAVTEAVTTPPQQDRSTPGVTGGRGQTTSTSATSTSPDSRLVSRKGWEALPPRRTAPLVTPLRMVIVHHTAMAACSNETACKASVLGIQNMHMFKMKPPWDDIGYNFLVGGDGYSYEGRGWDVVGAHTASWNAVSLGVALIGNFCEARVSADQHDALERLLELGVRLGKLREDYAVQGRCELNGAISPGTYAMEDIKTLSHWKRSNSSKECTPCDPT</sequence>
<dbReference type="AlphaFoldDB" id="A0A6P9ABQ6"/>
<protein>
    <submittedName>
        <fullName evidence="9">Uncharacterized protein LOC117653381</fullName>
    </submittedName>
</protein>
<keyword evidence="5" id="KW-0472">Membrane</keyword>
<evidence type="ECO:0000256" key="4">
    <source>
        <dbReference type="SAM" id="MobiDB-lite"/>
    </source>
</evidence>
<dbReference type="RefSeq" id="XP_034254910.1">
    <property type="nucleotide sequence ID" value="XM_034399019.1"/>
</dbReference>
<keyword evidence="8" id="KW-1185">Reference proteome</keyword>
<evidence type="ECO:0000313" key="8">
    <source>
        <dbReference type="Proteomes" id="UP000515158"/>
    </source>
</evidence>
<feature type="compositionally biased region" description="Polar residues" evidence="4">
    <location>
        <begin position="171"/>
        <end position="183"/>
    </location>
</feature>
<keyword evidence="5" id="KW-0812">Transmembrane</keyword>
<dbReference type="GO" id="GO:0009253">
    <property type="term" value="P:peptidoglycan catabolic process"/>
    <property type="evidence" value="ECO:0007669"/>
    <property type="project" value="InterPro"/>
</dbReference>
<gene>
    <name evidence="9" type="primary">LOC117653381</name>
</gene>
<comment type="similarity">
    <text evidence="1">Belongs to the N-acetylmuramoyl-L-alanine amidase 2 family.</text>
</comment>
<feature type="domain" description="N-acetylmuramoyl-L-alanine amidase" evidence="6">
    <location>
        <begin position="213"/>
        <end position="354"/>
    </location>
</feature>
<evidence type="ECO:0000313" key="9">
    <source>
        <dbReference type="RefSeq" id="XP_034254910.1"/>
    </source>
</evidence>
<dbReference type="InterPro" id="IPR006619">
    <property type="entry name" value="PGRP_domain_met/bac"/>
</dbReference>
<evidence type="ECO:0000256" key="3">
    <source>
        <dbReference type="ARBA" id="ARBA00022859"/>
    </source>
</evidence>
<keyword evidence="2" id="KW-0399">Innate immunity</keyword>
<dbReference type="OrthoDB" id="10001926at2759"/>
<dbReference type="CDD" id="cd06583">
    <property type="entry name" value="PGRP"/>
    <property type="match status" value="1"/>
</dbReference>
<feature type="transmembrane region" description="Helical" evidence="5">
    <location>
        <begin position="137"/>
        <end position="159"/>
    </location>
</feature>